<gene>
    <name evidence="9" type="ORF">SAMN05192550_2233</name>
</gene>
<feature type="transmembrane region" description="Helical" evidence="7">
    <location>
        <begin position="109"/>
        <end position="129"/>
    </location>
</feature>
<dbReference type="PANTHER" id="PTHR30576">
    <property type="entry name" value="COLANIC BIOSYNTHESIS UDP-GLUCOSE LIPID CARRIER TRANSFERASE"/>
    <property type="match status" value="1"/>
</dbReference>
<dbReference type="InterPro" id="IPR003362">
    <property type="entry name" value="Bact_transf"/>
</dbReference>
<evidence type="ECO:0000256" key="3">
    <source>
        <dbReference type="ARBA" id="ARBA00022679"/>
    </source>
</evidence>
<evidence type="ECO:0000256" key="2">
    <source>
        <dbReference type="ARBA" id="ARBA00006464"/>
    </source>
</evidence>
<feature type="transmembrane region" description="Helical" evidence="7">
    <location>
        <begin position="82"/>
        <end position="103"/>
    </location>
</feature>
<protein>
    <submittedName>
        <fullName evidence="9">Exopolysaccharide biosynthesis polyprenyl glycosylphosphotransferase</fullName>
    </submittedName>
</protein>
<comment type="similarity">
    <text evidence="2">Belongs to the bacterial sugar transferase family.</text>
</comment>
<evidence type="ECO:0000259" key="8">
    <source>
        <dbReference type="Pfam" id="PF02397"/>
    </source>
</evidence>
<keyword evidence="10" id="KW-1185">Reference proteome</keyword>
<evidence type="ECO:0000313" key="10">
    <source>
        <dbReference type="Proteomes" id="UP000182367"/>
    </source>
</evidence>
<keyword evidence="6 7" id="KW-0472">Membrane</keyword>
<evidence type="ECO:0000256" key="1">
    <source>
        <dbReference type="ARBA" id="ARBA00004141"/>
    </source>
</evidence>
<evidence type="ECO:0000256" key="6">
    <source>
        <dbReference type="ARBA" id="ARBA00023136"/>
    </source>
</evidence>
<comment type="subcellular location">
    <subcellularLocation>
        <location evidence="1">Membrane</location>
        <topology evidence="1">Multi-pass membrane protein</topology>
    </subcellularLocation>
</comment>
<name>A0A1G8UEI3_9FLAO</name>
<sequence>MQKNKIHFEISERKMILHFMDVVCIVLALHVVGYFFNLGYLKSSVSNWVYLTVLILYLKVIGAIFELYNLQVSSNEFLIGRSAILTVTTTVLAYFLTPIYSPVLPSNRLQIIAFLLVVFFSLVLWRVFYVRFLASKRFHQNALLVCDEEQLNELVSGIETIDPHYKIVAYLSDFKSVSVENQTDGFLKRISLAEIVPFVEKNQITEIVVASQKKGTITAELYQQLLKLLESGKVIREYTQLYEAKTQRIPVQHVERDFYLFFPFSRSNQNRLYLSIVRMFEIIISIIGLAITLLLIPFIFIMNAVANKGSLFYTQERVGKDGVIFKILKFRTMIENAESKKAVFATLNDSRITAFGRFMRKTRIDEFPQFVNILKGEMAAIGPRPERPFFVEEIAQIMPFYETRHIIKPGLTGWAQVNYSYGESIDDSLIKLQYDLYYIKHRSFYLDFNIALKTITTILFYRGQ</sequence>
<evidence type="ECO:0000313" key="9">
    <source>
        <dbReference type="EMBL" id="SDJ52188.1"/>
    </source>
</evidence>
<proteinExistence type="inferred from homology"/>
<keyword evidence="4 7" id="KW-0812">Transmembrane</keyword>
<keyword evidence="3" id="KW-0808">Transferase</keyword>
<evidence type="ECO:0000256" key="4">
    <source>
        <dbReference type="ARBA" id="ARBA00022692"/>
    </source>
</evidence>
<feature type="transmembrane region" description="Helical" evidence="7">
    <location>
        <begin position="16"/>
        <end position="36"/>
    </location>
</feature>
<dbReference type="EMBL" id="FNEO01000004">
    <property type="protein sequence ID" value="SDJ52188.1"/>
    <property type="molecule type" value="Genomic_DNA"/>
</dbReference>
<comment type="caution">
    <text evidence="9">The sequence shown here is derived from an EMBL/GenBank/DDBJ whole genome shotgun (WGS) entry which is preliminary data.</text>
</comment>
<evidence type="ECO:0000256" key="5">
    <source>
        <dbReference type="ARBA" id="ARBA00022989"/>
    </source>
</evidence>
<dbReference type="RefSeq" id="WP_245683135.1">
    <property type="nucleotide sequence ID" value="NZ_BJVF01000012.1"/>
</dbReference>
<organism evidence="9 10">
    <name type="scientific">Flavobacterium glycines</name>
    <dbReference type="NCBI Taxonomy" id="551990"/>
    <lineage>
        <taxon>Bacteria</taxon>
        <taxon>Pseudomonadati</taxon>
        <taxon>Bacteroidota</taxon>
        <taxon>Flavobacteriia</taxon>
        <taxon>Flavobacteriales</taxon>
        <taxon>Flavobacteriaceae</taxon>
        <taxon>Flavobacterium</taxon>
    </lineage>
</organism>
<evidence type="ECO:0000256" key="7">
    <source>
        <dbReference type="SAM" id="Phobius"/>
    </source>
</evidence>
<feature type="transmembrane region" description="Helical" evidence="7">
    <location>
        <begin position="48"/>
        <end position="70"/>
    </location>
</feature>
<accession>A0A1G8UEI3</accession>
<dbReference type="InterPro" id="IPR017475">
    <property type="entry name" value="EPS_sugar_tfrase"/>
</dbReference>
<feature type="domain" description="Bacterial sugar transferase" evidence="8">
    <location>
        <begin position="278"/>
        <end position="459"/>
    </location>
</feature>
<dbReference type="PANTHER" id="PTHR30576:SF0">
    <property type="entry name" value="UNDECAPRENYL-PHOSPHATE N-ACETYLGALACTOSAMINYL 1-PHOSPHATE TRANSFERASE-RELATED"/>
    <property type="match status" value="1"/>
</dbReference>
<keyword evidence="5 7" id="KW-1133">Transmembrane helix</keyword>
<feature type="transmembrane region" description="Helical" evidence="7">
    <location>
        <begin position="279"/>
        <end position="302"/>
    </location>
</feature>
<dbReference type="NCBIfam" id="TIGR03025">
    <property type="entry name" value="EPS_sugtrans"/>
    <property type="match status" value="1"/>
</dbReference>
<dbReference type="Proteomes" id="UP000182367">
    <property type="component" value="Unassembled WGS sequence"/>
</dbReference>
<dbReference type="Pfam" id="PF02397">
    <property type="entry name" value="Bac_transf"/>
    <property type="match status" value="1"/>
</dbReference>
<reference evidence="9 10" key="1">
    <citation type="submission" date="2016-10" db="EMBL/GenBank/DDBJ databases">
        <authorList>
            <person name="Varghese N."/>
            <person name="Submissions S."/>
        </authorList>
    </citation>
    <scope>NUCLEOTIDE SEQUENCE [LARGE SCALE GENOMIC DNA]</scope>
    <source>
        <strain evidence="9 10">Gm-149</strain>
    </source>
</reference>